<sequence length="214" mass="22705">MTDTTVSAPSTATTVSVRSDGTPAAGALHPLLADRWSPRAYDPAHELDEAALTTVLEAARWAPSAVNRQPWRFLVGRRGDATFKGVFDALMPGNQLWAGSASALVVGLAATVDAEGAPMRHAPYELGLAIAQLTVQAHALGLHVHQMAGFSDEALHAEFDVPAGYEAFIVLAIGRMGDPEELPETLRARELAPRERKPLPEIAFAGSWGRPAIG</sequence>
<comment type="similarity">
    <text evidence="1">Belongs to the nitroreductase family.</text>
</comment>
<evidence type="ECO:0000256" key="3">
    <source>
        <dbReference type="SAM" id="MobiDB-lite"/>
    </source>
</evidence>
<comment type="caution">
    <text evidence="5">The sequence shown here is derived from an EMBL/GenBank/DDBJ whole genome shotgun (WGS) entry which is preliminary data.</text>
</comment>
<feature type="domain" description="Nitroreductase" evidence="4">
    <location>
        <begin position="94"/>
        <end position="174"/>
    </location>
</feature>
<evidence type="ECO:0000256" key="2">
    <source>
        <dbReference type="ARBA" id="ARBA00023002"/>
    </source>
</evidence>
<dbReference type="Pfam" id="PF00881">
    <property type="entry name" value="Nitroreductase"/>
    <property type="match status" value="2"/>
</dbReference>
<dbReference type="Gene3D" id="3.40.109.10">
    <property type="entry name" value="NADH Oxidase"/>
    <property type="match status" value="1"/>
</dbReference>
<dbReference type="Proteomes" id="UP000800981">
    <property type="component" value="Unassembled WGS sequence"/>
</dbReference>
<dbReference type="PANTHER" id="PTHR43673:SF10">
    <property type="entry name" value="NADH DEHYDROGENASE_NAD(P)H NITROREDUCTASE XCC3605-RELATED"/>
    <property type="match status" value="1"/>
</dbReference>
<feature type="domain" description="Nitroreductase" evidence="4">
    <location>
        <begin position="33"/>
        <end position="79"/>
    </location>
</feature>
<dbReference type="RefSeq" id="WP_166277963.1">
    <property type="nucleotide sequence ID" value="NZ_JAANNP010000001.1"/>
</dbReference>
<accession>A0ABX0GQY4</accession>
<dbReference type="InterPro" id="IPR000415">
    <property type="entry name" value="Nitroreductase-like"/>
</dbReference>
<dbReference type="SUPFAM" id="SSF55469">
    <property type="entry name" value="FMN-dependent nitroreductase-like"/>
    <property type="match status" value="1"/>
</dbReference>
<protein>
    <submittedName>
        <fullName evidence="5">Oxidoreductase</fullName>
    </submittedName>
</protein>
<dbReference type="PANTHER" id="PTHR43673">
    <property type="entry name" value="NAD(P)H NITROREDUCTASE YDGI-RELATED"/>
    <property type="match status" value="1"/>
</dbReference>
<evidence type="ECO:0000313" key="6">
    <source>
        <dbReference type="Proteomes" id="UP000800981"/>
    </source>
</evidence>
<keyword evidence="2" id="KW-0560">Oxidoreductase</keyword>
<reference evidence="5 6" key="1">
    <citation type="submission" date="2020-03" db="EMBL/GenBank/DDBJ databases">
        <title>Two novel Motilibacter sp.</title>
        <authorList>
            <person name="Liu S."/>
        </authorList>
    </citation>
    <scope>NUCLEOTIDE SEQUENCE [LARGE SCALE GENOMIC DNA]</scope>
    <source>
        <strain evidence="5 6">E257</strain>
    </source>
</reference>
<evidence type="ECO:0000259" key="4">
    <source>
        <dbReference type="Pfam" id="PF00881"/>
    </source>
</evidence>
<organism evidence="5 6">
    <name type="scientific">Motilibacter deserti</name>
    <dbReference type="NCBI Taxonomy" id="2714956"/>
    <lineage>
        <taxon>Bacteria</taxon>
        <taxon>Bacillati</taxon>
        <taxon>Actinomycetota</taxon>
        <taxon>Actinomycetes</taxon>
        <taxon>Motilibacterales</taxon>
        <taxon>Motilibacteraceae</taxon>
        <taxon>Motilibacter</taxon>
    </lineage>
</organism>
<dbReference type="CDD" id="cd02138">
    <property type="entry name" value="TdsD-like"/>
    <property type="match status" value="1"/>
</dbReference>
<feature type="region of interest" description="Disordered" evidence="3">
    <location>
        <begin position="1"/>
        <end position="21"/>
    </location>
</feature>
<name>A0ABX0GQY4_9ACTN</name>
<gene>
    <name evidence="5" type="ORF">G9H71_03695</name>
</gene>
<evidence type="ECO:0000313" key="5">
    <source>
        <dbReference type="EMBL" id="NHC12878.1"/>
    </source>
</evidence>
<evidence type="ECO:0000256" key="1">
    <source>
        <dbReference type="ARBA" id="ARBA00007118"/>
    </source>
</evidence>
<keyword evidence="6" id="KW-1185">Reference proteome</keyword>
<feature type="compositionally biased region" description="Low complexity" evidence="3">
    <location>
        <begin position="1"/>
        <end position="17"/>
    </location>
</feature>
<dbReference type="InterPro" id="IPR029479">
    <property type="entry name" value="Nitroreductase"/>
</dbReference>
<proteinExistence type="inferred from homology"/>
<dbReference type="EMBL" id="JAANNP010000001">
    <property type="protein sequence ID" value="NHC12878.1"/>
    <property type="molecule type" value="Genomic_DNA"/>
</dbReference>